<feature type="chain" id="PRO_5039598096" description="Mannosyl-glycoprotein endo-beta-N-acetylglucosamidase-like domain-containing protein" evidence="2">
    <location>
        <begin position="27"/>
        <end position="391"/>
    </location>
</feature>
<dbReference type="EMBL" id="BMHY01000004">
    <property type="protein sequence ID" value="GGG70923.1"/>
    <property type="molecule type" value="Genomic_DNA"/>
</dbReference>
<keyword evidence="5" id="KW-1185">Reference proteome</keyword>
<evidence type="ECO:0000313" key="5">
    <source>
        <dbReference type="Proteomes" id="UP000600247"/>
    </source>
</evidence>
<dbReference type="InterPro" id="IPR002901">
    <property type="entry name" value="MGlyc_endo_b_GlcNAc-like_dom"/>
</dbReference>
<dbReference type="Proteomes" id="UP000600247">
    <property type="component" value="Unassembled WGS sequence"/>
</dbReference>
<dbReference type="Gene3D" id="1.10.530.10">
    <property type="match status" value="1"/>
</dbReference>
<dbReference type="GO" id="GO:0004040">
    <property type="term" value="F:amidase activity"/>
    <property type="evidence" value="ECO:0007669"/>
    <property type="project" value="InterPro"/>
</dbReference>
<sequence>MRKKRNLQWFVYVLCAALLTTLGMQFPDPYSKSAAGQPQEVSLAAFLDQEWLSPLQLESSIDNFTFSAPQQEKRPSVHIASSSDEIASSASTKAQDTNDLPAEAPDGAGNGALSDLPANNEASSNLPDDEAANSVPVIAPLPLDPVYEVTAHYLNIRSESNADSDIVQVVKQGTKLVIDRPLDNGWVALKDGGFVHGRYVKELQQAILATETPEQRQRVIEQAFLRNEDTLRIAIPQPLPEEKETEPIKPSSIVGADSGLSESHIAEILDNTALAGQNLEQAILKIEEEYGINAYFTIAVMKLESGNGKSKLAKNKNNLFGLNATGSNPHNRAFTFETKGDSVLKFGQLLSKNYVNKGYTTVEKIARKYCPANPEWPNLVLKIMKSDFKKL</sequence>
<proteinExistence type="predicted"/>
<dbReference type="AlphaFoldDB" id="A0A917H8J5"/>
<name>A0A917H8J5_9BACL</name>
<evidence type="ECO:0000256" key="2">
    <source>
        <dbReference type="SAM" id="SignalP"/>
    </source>
</evidence>
<comment type="caution">
    <text evidence="4">The sequence shown here is derived from an EMBL/GenBank/DDBJ whole genome shotgun (WGS) entry which is preliminary data.</text>
</comment>
<gene>
    <name evidence="4" type="ORF">GCM10010918_28000</name>
</gene>
<dbReference type="Pfam" id="PF01832">
    <property type="entry name" value="Glucosaminidase"/>
    <property type="match status" value="1"/>
</dbReference>
<feature type="domain" description="Mannosyl-glycoprotein endo-beta-N-acetylglucosamidase-like" evidence="3">
    <location>
        <begin position="282"/>
        <end position="386"/>
    </location>
</feature>
<dbReference type="RefSeq" id="WP_188889780.1">
    <property type="nucleotide sequence ID" value="NZ_BMHY01000004.1"/>
</dbReference>
<organism evidence="4 5">
    <name type="scientific">Paenibacillus radicis</name>
    <name type="common">ex Gao et al. 2016</name>
    <dbReference type="NCBI Taxonomy" id="1737354"/>
    <lineage>
        <taxon>Bacteria</taxon>
        <taxon>Bacillati</taxon>
        <taxon>Bacillota</taxon>
        <taxon>Bacilli</taxon>
        <taxon>Bacillales</taxon>
        <taxon>Paenibacillaceae</taxon>
        <taxon>Paenibacillus</taxon>
    </lineage>
</organism>
<keyword evidence="2" id="KW-0732">Signal</keyword>
<reference evidence="4 5" key="1">
    <citation type="journal article" date="2014" name="Int. J. Syst. Evol. Microbiol.">
        <title>Complete genome sequence of Corynebacterium casei LMG S-19264T (=DSM 44701T), isolated from a smear-ripened cheese.</title>
        <authorList>
            <consortium name="US DOE Joint Genome Institute (JGI-PGF)"/>
            <person name="Walter F."/>
            <person name="Albersmeier A."/>
            <person name="Kalinowski J."/>
            <person name="Ruckert C."/>
        </authorList>
    </citation>
    <scope>NUCLEOTIDE SEQUENCE [LARGE SCALE GENOMIC DNA]</scope>
    <source>
        <strain evidence="4 5">CGMCC 1.15286</strain>
    </source>
</reference>
<evidence type="ECO:0000256" key="1">
    <source>
        <dbReference type="SAM" id="MobiDB-lite"/>
    </source>
</evidence>
<evidence type="ECO:0000259" key="3">
    <source>
        <dbReference type="Pfam" id="PF01832"/>
    </source>
</evidence>
<dbReference type="Gene3D" id="2.30.30.40">
    <property type="entry name" value="SH3 Domains"/>
    <property type="match status" value="1"/>
</dbReference>
<accession>A0A917H8J5</accession>
<evidence type="ECO:0000313" key="4">
    <source>
        <dbReference type="EMBL" id="GGG70923.1"/>
    </source>
</evidence>
<protein>
    <recommendedName>
        <fullName evidence="3">Mannosyl-glycoprotein endo-beta-N-acetylglucosamidase-like domain-containing protein</fullName>
    </recommendedName>
</protein>
<feature type="region of interest" description="Disordered" evidence="1">
    <location>
        <begin position="68"/>
        <end position="131"/>
    </location>
</feature>
<feature type="compositionally biased region" description="Low complexity" evidence="1">
    <location>
        <begin position="79"/>
        <end position="91"/>
    </location>
</feature>
<feature type="signal peptide" evidence="2">
    <location>
        <begin position="1"/>
        <end position="26"/>
    </location>
</feature>